<dbReference type="Proteomes" id="UP001500837">
    <property type="component" value="Unassembled WGS sequence"/>
</dbReference>
<dbReference type="RefSeq" id="WP_211312372.1">
    <property type="nucleotide sequence ID" value="NZ_BAAABL010000041.1"/>
</dbReference>
<gene>
    <name evidence="2" type="ORF">GCM10009066_11010</name>
</gene>
<keyword evidence="1" id="KW-0472">Membrane</keyword>
<reference evidence="2 3" key="1">
    <citation type="journal article" date="2019" name="Int. J. Syst. Evol. Microbiol.">
        <title>The Global Catalogue of Microorganisms (GCM) 10K type strain sequencing project: providing services to taxonomists for standard genome sequencing and annotation.</title>
        <authorList>
            <consortium name="The Broad Institute Genomics Platform"/>
            <consortium name="The Broad Institute Genome Sequencing Center for Infectious Disease"/>
            <person name="Wu L."/>
            <person name="Ma J."/>
        </authorList>
    </citation>
    <scope>NUCLEOTIDE SEQUENCE [LARGE SCALE GENOMIC DNA]</scope>
    <source>
        <strain evidence="2 3">JCM 16330</strain>
    </source>
</reference>
<keyword evidence="1" id="KW-0812">Transmembrane</keyword>
<feature type="transmembrane region" description="Helical" evidence="1">
    <location>
        <begin position="45"/>
        <end position="64"/>
    </location>
</feature>
<sequence>MVPWPLAGWSDPASVATLLVVRVACNVALCLLVASADGTRARSTIAAVTLTGCSAVLMTVVVGGTFGRPAGLLDIGVQVVLLVLAGYATCSSSARWRTLAFGSAALSTIALLLLSIVLYGEATVAP</sequence>
<keyword evidence="1" id="KW-1133">Transmembrane helix</keyword>
<proteinExistence type="predicted"/>
<accession>A0AAV3S7F7</accession>
<evidence type="ECO:0000313" key="2">
    <source>
        <dbReference type="EMBL" id="GAA0298594.1"/>
    </source>
</evidence>
<comment type="caution">
    <text evidence="2">The sequence shown here is derived from an EMBL/GenBank/DDBJ whole genome shotgun (WGS) entry which is preliminary data.</text>
</comment>
<dbReference type="AlphaFoldDB" id="A0AAV3S7F7"/>
<dbReference type="EMBL" id="BAAABL010000041">
    <property type="protein sequence ID" value="GAA0298594.1"/>
    <property type="molecule type" value="Genomic_DNA"/>
</dbReference>
<evidence type="ECO:0000256" key="1">
    <source>
        <dbReference type="SAM" id="Phobius"/>
    </source>
</evidence>
<feature type="transmembrane region" description="Helical" evidence="1">
    <location>
        <begin position="70"/>
        <end position="87"/>
    </location>
</feature>
<feature type="transmembrane region" description="Helical" evidence="1">
    <location>
        <begin position="12"/>
        <end position="33"/>
    </location>
</feature>
<evidence type="ECO:0000313" key="3">
    <source>
        <dbReference type="Proteomes" id="UP001500837"/>
    </source>
</evidence>
<name>A0AAV3S7F7_9EURY</name>
<protein>
    <submittedName>
        <fullName evidence="2">Uncharacterized protein</fullName>
    </submittedName>
</protein>
<feature type="transmembrane region" description="Helical" evidence="1">
    <location>
        <begin position="99"/>
        <end position="120"/>
    </location>
</feature>
<keyword evidence="3" id="KW-1185">Reference proteome</keyword>
<organism evidence="2 3">
    <name type="scientific">Halarchaeum salinum</name>
    <dbReference type="NCBI Taxonomy" id="489912"/>
    <lineage>
        <taxon>Archaea</taxon>
        <taxon>Methanobacteriati</taxon>
        <taxon>Methanobacteriota</taxon>
        <taxon>Stenosarchaea group</taxon>
        <taxon>Halobacteria</taxon>
        <taxon>Halobacteriales</taxon>
        <taxon>Halobacteriaceae</taxon>
    </lineage>
</organism>